<feature type="transmembrane region" description="Helical" evidence="1">
    <location>
        <begin position="162"/>
        <end position="181"/>
    </location>
</feature>
<feature type="transmembrane region" description="Helical" evidence="1">
    <location>
        <begin position="103"/>
        <end position="123"/>
    </location>
</feature>
<accession>A0A126V2M9</accession>
<dbReference type="AlphaFoldDB" id="A0A126V2M9"/>
<keyword evidence="1" id="KW-1133">Transmembrane helix</keyword>
<feature type="transmembrane region" description="Helical" evidence="1">
    <location>
        <begin position="70"/>
        <end position="91"/>
    </location>
</feature>
<protein>
    <submittedName>
        <fullName evidence="2">Cobalt transporter</fullName>
    </submittedName>
</protein>
<dbReference type="STRING" id="1579316.RC74_12380"/>
<gene>
    <name evidence="2" type="ORF">RC74_12380</name>
</gene>
<sequence length="231" mass="24234">MQLTRVLVSAMFAGVATGLIAALLQLIFVQPVLLHAELYESGELVHFGSAAVSANPELPGFDALRDGMSILFAALVYTGYALMLVGLMSTAEQNGHEITPRNGMFWGLSGFIVFHFAPGISLAPEVPGVASADLGLRQIWWFSTVISAGLAMWLLAFGKSSVAYGIAAVLLMAPHVIGAPMPSTFTGPVPTEIGSLFAARAFGVGMASWIILGVCAGYFWNTEGARQAAIA</sequence>
<evidence type="ECO:0000313" key="3">
    <source>
        <dbReference type="Proteomes" id="UP000070371"/>
    </source>
</evidence>
<dbReference type="RefSeq" id="WP_039000093.1">
    <property type="nucleotide sequence ID" value="NZ_CP014327.1"/>
</dbReference>
<dbReference type="KEGG" id="hat:RC74_12380"/>
<dbReference type="EMBL" id="CP014327">
    <property type="protein sequence ID" value="AML51959.1"/>
    <property type="molecule type" value="Genomic_DNA"/>
</dbReference>
<proteinExistence type="predicted"/>
<evidence type="ECO:0000313" key="2">
    <source>
        <dbReference type="EMBL" id="AML51959.1"/>
    </source>
</evidence>
<organism evidence="2 3">
    <name type="scientific">Falsihalocynthiibacter arcticus</name>
    <dbReference type="NCBI Taxonomy" id="1579316"/>
    <lineage>
        <taxon>Bacteria</taxon>
        <taxon>Pseudomonadati</taxon>
        <taxon>Pseudomonadota</taxon>
        <taxon>Alphaproteobacteria</taxon>
        <taxon>Rhodobacterales</taxon>
        <taxon>Roseobacteraceae</taxon>
        <taxon>Falsihalocynthiibacter</taxon>
    </lineage>
</organism>
<feature type="transmembrane region" description="Helical" evidence="1">
    <location>
        <begin position="201"/>
        <end position="220"/>
    </location>
</feature>
<keyword evidence="1" id="KW-0472">Membrane</keyword>
<reference evidence="2 3" key="1">
    <citation type="submission" date="2016-02" db="EMBL/GenBank/DDBJ databases">
        <title>Complete genome sequence of Halocynthiibacter arcticus PAMC 20958t from arctic marine sediment.</title>
        <authorList>
            <person name="Lee Y.M."/>
            <person name="Baek K."/>
            <person name="Lee H.K."/>
            <person name="Shin S.C."/>
        </authorList>
    </citation>
    <scope>NUCLEOTIDE SEQUENCE [LARGE SCALE GENOMIC DNA]</scope>
    <source>
        <strain evidence="2">PAMC 20958</strain>
    </source>
</reference>
<name>A0A126V2M9_9RHOB</name>
<keyword evidence="3" id="KW-1185">Reference proteome</keyword>
<feature type="transmembrane region" description="Helical" evidence="1">
    <location>
        <begin position="7"/>
        <end position="28"/>
    </location>
</feature>
<dbReference type="OrthoDB" id="9813640at2"/>
<feature type="transmembrane region" description="Helical" evidence="1">
    <location>
        <begin position="138"/>
        <end position="155"/>
    </location>
</feature>
<dbReference type="Proteomes" id="UP000070371">
    <property type="component" value="Chromosome"/>
</dbReference>
<keyword evidence="1" id="KW-0812">Transmembrane</keyword>
<dbReference type="NCBIfam" id="TIGR02458">
    <property type="entry name" value="CbtA"/>
    <property type="match status" value="1"/>
</dbReference>
<dbReference type="Pfam" id="PF09490">
    <property type="entry name" value="CbtA"/>
    <property type="match status" value="1"/>
</dbReference>
<dbReference type="InterPro" id="IPR012666">
    <property type="entry name" value="CbtA_put"/>
</dbReference>
<evidence type="ECO:0000256" key="1">
    <source>
        <dbReference type="SAM" id="Phobius"/>
    </source>
</evidence>